<keyword evidence="1" id="KW-0472">Membrane</keyword>
<feature type="transmembrane region" description="Helical" evidence="1">
    <location>
        <begin position="12"/>
        <end position="33"/>
    </location>
</feature>
<keyword evidence="1" id="KW-1133">Transmembrane helix</keyword>
<keyword evidence="3" id="KW-1185">Reference proteome</keyword>
<reference evidence="4" key="2">
    <citation type="submission" date="2019-09" db="UniProtKB">
        <authorList>
            <consortium name="WormBaseParasite"/>
        </authorList>
    </citation>
    <scope>IDENTIFICATION</scope>
</reference>
<name>A0A183FE37_HELPZ</name>
<reference evidence="2 3" key="1">
    <citation type="submission" date="2018-11" db="EMBL/GenBank/DDBJ databases">
        <authorList>
            <consortium name="Pathogen Informatics"/>
        </authorList>
    </citation>
    <scope>NUCLEOTIDE SEQUENCE [LARGE SCALE GENOMIC DNA]</scope>
</reference>
<evidence type="ECO:0000256" key="1">
    <source>
        <dbReference type="SAM" id="Phobius"/>
    </source>
</evidence>
<feature type="transmembrane region" description="Helical" evidence="1">
    <location>
        <begin position="159"/>
        <end position="188"/>
    </location>
</feature>
<sequence>MVDTTPVDPDKTAYGVIICVSGVACVMLLYMAVFGRRMRRTAIRWHVMNCSWWSMLHLASYGAFAEKAPWPNYIISKDWRENSAGVECFTRSIFPCGMFFVYIETIVLTIVPRLANNWIFNVVFFILLIPVLNAIVIFCFFAQWMEVTWFYTPIDFLNLFTYFLFCIMTAVYFVFCLFGSCFCCFTIFSRKERQHTVFTFIEMWLLFPYALIPDIMYGPSFGMTSVQFVLKFFYEWILKSGILDGGGDMTMIFDVMTAALNALPWFVLFFPLVQAILAVICIKMFRQQFIFLVTCGRVYDGPALTPPKLSKQWASTAQPPPPVYLPIEPVKMEAAPE</sequence>
<feature type="transmembrane region" description="Helical" evidence="1">
    <location>
        <begin position="195"/>
        <end position="212"/>
    </location>
</feature>
<protein>
    <submittedName>
        <fullName evidence="2 4">Uncharacterized protein</fullName>
    </submittedName>
</protein>
<organism evidence="3 4">
    <name type="scientific">Heligmosomoides polygyrus</name>
    <name type="common">Parasitic roundworm</name>
    <dbReference type="NCBI Taxonomy" id="6339"/>
    <lineage>
        <taxon>Eukaryota</taxon>
        <taxon>Metazoa</taxon>
        <taxon>Ecdysozoa</taxon>
        <taxon>Nematoda</taxon>
        <taxon>Chromadorea</taxon>
        <taxon>Rhabditida</taxon>
        <taxon>Rhabditina</taxon>
        <taxon>Rhabditomorpha</taxon>
        <taxon>Strongyloidea</taxon>
        <taxon>Heligmosomidae</taxon>
        <taxon>Heligmosomoides</taxon>
    </lineage>
</organism>
<dbReference type="EMBL" id="UZAH01025333">
    <property type="protein sequence ID" value="VDO61728.1"/>
    <property type="molecule type" value="Genomic_DNA"/>
</dbReference>
<evidence type="ECO:0000313" key="2">
    <source>
        <dbReference type="EMBL" id="VDO61728.1"/>
    </source>
</evidence>
<evidence type="ECO:0000313" key="3">
    <source>
        <dbReference type="Proteomes" id="UP000050761"/>
    </source>
</evidence>
<dbReference type="Proteomes" id="UP000050761">
    <property type="component" value="Unassembled WGS sequence"/>
</dbReference>
<accession>A0A3P8AAF3</accession>
<proteinExistence type="predicted"/>
<feature type="transmembrane region" description="Helical" evidence="1">
    <location>
        <begin position="262"/>
        <end position="282"/>
    </location>
</feature>
<keyword evidence="1" id="KW-0812">Transmembrane</keyword>
<gene>
    <name evidence="2" type="ORF">HPBE_LOCUS4588</name>
</gene>
<dbReference type="AlphaFoldDB" id="A0A183FE37"/>
<dbReference type="OrthoDB" id="5848162at2759"/>
<feature type="transmembrane region" description="Helical" evidence="1">
    <location>
        <begin position="118"/>
        <end position="144"/>
    </location>
</feature>
<accession>A0A183FE37</accession>
<evidence type="ECO:0000313" key="4">
    <source>
        <dbReference type="WBParaSite" id="HPBE_0000458701-mRNA-1"/>
    </source>
</evidence>
<feature type="transmembrane region" description="Helical" evidence="1">
    <location>
        <begin position="45"/>
        <end position="64"/>
    </location>
</feature>
<feature type="transmembrane region" description="Helical" evidence="1">
    <location>
        <begin position="92"/>
        <end position="111"/>
    </location>
</feature>
<dbReference type="WBParaSite" id="HPBE_0000458701-mRNA-1">
    <property type="protein sequence ID" value="HPBE_0000458701-mRNA-1"/>
    <property type="gene ID" value="HPBE_0000458701"/>
</dbReference>